<proteinExistence type="predicted"/>
<comment type="caution">
    <text evidence="1">The sequence shown here is derived from an EMBL/GenBank/DDBJ whole genome shotgun (WGS) entry which is preliminary data.</text>
</comment>
<dbReference type="RefSeq" id="WP_115402427.1">
    <property type="nucleotide sequence ID" value="NZ_QPKV01000003.1"/>
</dbReference>
<dbReference type="AlphaFoldDB" id="A0A369PXM3"/>
<keyword evidence="2" id="KW-1185">Reference proteome</keyword>
<sequence>MKVTLEISDFDEMEKLLSLFQIMKLDNIKIISLQNNSELNISKGNKELNPKELFGIWKDAPKSIEEIRIKSWDRKK</sequence>
<gene>
    <name evidence="1" type="ORF">DU508_08750</name>
</gene>
<dbReference type="Proteomes" id="UP000253961">
    <property type="component" value="Unassembled WGS sequence"/>
</dbReference>
<name>A0A369PXM3_9SPHI</name>
<protein>
    <submittedName>
        <fullName evidence="1">Uncharacterized protein</fullName>
    </submittedName>
</protein>
<dbReference type="EMBL" id="QPKV01000003">
    <property type="protein sequence ID" value="RDC57254.1"/>
    <property type="molecule type" value="Genomic_DNA"/>
</dbReference>
<organism evidence="1 2">
    <name type="scientific">Pedobacter chinensis</name>
    <dbReference type="NCBI Taxonomy" id="2282421"/>
    <lineage>
        <taxon>Bacteria</taxon>
        <taxon>Pseudomonadati</taxon>
        <taxon>Bacteroidota</taxon>
        <taxon>Sphingobacteriia</taxon>
        <taxon>Sphingobacteriales</taxon>
        <taxon>Sphingobacteriaceae</taxon>
        <taxon>Pedobacter</taxon>
    </lineage>
</organism>
<evidence type="ECO:0000313" key="1">
    <source>
        <dbReference type="EMBL" id="RDC57254.1"/>
    </source>
</evidence>
<accession>A0A369PXM3</accession>
<reference evidence="1 2" key="1">
    <citation type="submission" date="2018-07" db="EMBL/GenBank/DDBJ databases">
        <title>Pedobacter sp. nov., isolated from soil.</title>
        <authorList>
            <person name="Zhou L.Y."/>
            <person name="Du Z.J."/>
        </authorList>
    </citation>
    <scope>NUCLEOTIDE SEQUENCE [LARGE SCALE GENOMIC DNA]</scope>
    <source>
        <strain evidence="1 2">JDX94</strain>
    </source>
</reference>
<dbReference type="OrthoDB" id="771258at2"/>
<evidence type="ECO:0000313" key="2">
    <source>
        <dbReference type="Proteomes" id="UP000253961"/>
    </source>
</evidence>